<dbReference type="InterPro" id="IPR043128">
    <property type="entry name" value="Rev_trsase/Diguanyl_cyclase"/>
</dbReference>
<comment type="cofactor">
    <cofactor evidence="1">
        <name>Mg(2+)</name>
        <dbReference type="ChEBI" id="CHEBI:18420"/>
    </cofactor>
</comment>
<proteinExistence type="predicted"/>
<dbReference type="NCBIfam" id="TIGR00254">
    <property type="entry name" value="GGDEF"/>
    <property type="match status" value="1"/>
</dbReference>
<dbReference type="GO" id="GO:0052621">
    <property type="term" value="F:diguanylate cyclase activity"/>
    <property type="evidence" value="ECO:0007669"/>
    <property type="project" value="UniProtKB-EC"/>
</dbReference>
<sequence>MSAAPRRSWPLALLVLVPGPALALPAQTGEPAAAAVALAWVMIGLALGVALAIAACWTVMRDRLRPREGWGLQAGVAAMLLAAAFLAGSHPVWLALAGVAVAAWGLWLVRRFSGRMTHLLVERDHARAEATRVKADSERDPLTGVLNRGAWRARLERLAEDTWQDQRPLSVLFFDIDLFKLINDSLGHQVGDDCLKAVANTVAAELRGGDILGRLGGEEFGVALPGARRIHALAVGERIRTAVQQHCQAVGEEVVELTVSVGAAEHLGPEEALDALVDRADRAMYTAKDSGRNMVVADASTPSPAA</sequence>
<keyword evidence="8" id="KW-1185">Reference proteome</keyword>
<dbReference type="Pfam" id="PF00990">
    <property type="entry name" value="GGDEF"/>
    <property type="match status" value="1"/>
</dbReference>
<dbReference type="PATRIC" id="fig|1121014.3.peg.1717"/>
<feature type="domain" description="GGDEF" evidence="6">
    <location>
        <begin position="167"/>
        <end position="300"/>
    </location>
</feature>
<feature type="signal peptide" evidence="5">
    <location>
        <begin position="1"/>
        <end position="23"/>
    </location>
</feature>
<dbReference type="EMBL" id="AVCJ01000017">
    <property type="protein sequence ID" value="KFL36412.1"/>
    <property type="molecule type" value="Genomic_DNA"/>
</dbReference>
<feature type="transmembrane region" description="Helical" evidence="4">
    <location>
        <begin position="69"/>
        <end position="86"/>
    </location>
</feature>
<dbReference type="RefSeq" id="WP_051924514.1">
    <property type="nucleotide sequence ID" value="NZ_AVCJ01000017.1"/>
</dbReference>
<dbReference type="InterPro" id="IPR050469">
    <property type="entry name" value="Diguanylate_Cyclase"/>
</dbReference>
<keyword evidence="5" id="KW-0732">Signal</keyword>
<dbReference type="PANTHER" id="PTHR45138">
    <property type="entry name" value="REGULATORY COMPONENTS OF SENSORY TRANSDUCTION SYSTEM"/>
    <property type="match status" value="1"/>
</dbReference>
<accession>A0A087MHQ9</accession>
<evidence type="ECO:0000256" key="2">
    <source>
        <dbReference type="ARBA" id="ARBA00012528"/>
    </source>
</evidence>
<feature type="chain" id="PRO_5001826437" description="diguanylate cyclase" evidence="5">
    <location>
        <begin position="24"/>
        <end position="306"/>
    </location>
</feature>
<evidence type="ECO:0000256" key="3">
    <source>
        <dbReference type="ARBA" id="ARBA00034247"/>
    </source>
</evidence>
<protein>
    <recommendedName>
        <fullName evidence="2">diguanylate cyclase</fullName>
        <ecNumber evidence="2">2.7.7.65</ecNumber>
    </recommendedName>
</protein>
<dbReference type="STRING" id="1121014.N788_13285"/>
<dbReference type="EC" id="2.7.7.65" evidence="2"/>
<evidence type="ECO:0000313" key="7">
    <source>
        <dbReference type="EMBL" id="KFL36412.1"/>
    </source>
</evidence>
<dbReference type="PROSITE" id="PS50887">
    <property type="entry name" value="GGDEF"/>
    <property type="match status" value="1"/>
</dbReference>
<dbReference type="CDD" id="cd01949">
    <property type="entry name" value="GGDEF"/>
    <property type="match status" value="1"/>
</dbReference>
<reference evidence="7 8" key="2">
    <citation type="journal article" date="2015" name="Stand. Genomic Sci.">
        <title>High quality draft genomic sequence of Arenimonas donghaensis DSM 18148(T).</title>
        <authorList>
            <person name="Chen F."/>
            <person name="Wang H."/>
            <person name="Cao Y."/>
            <person name="Li X."/>
            <person name="Wang G."/>
        </authorList>
    </citation>
    <scope>NUCLEOTIDE SEQUENCE [LARGE SCALE GENOMIC DNA]</scope>
    <source>
        <strain evidence="7 8">HO3-R19</strain>
    </source>
</reference>
<evidence type="ECO:0000256" key="4">
    <source>
        <dbReference type="SAM" id="Phobius"/>
    </source>
</evidence>
<evidence type="ECO:0000256" key="5">
    <source>
        <dbReference type="SAM" id="SignalP"/>
    </source>
</evidence>
<gene>
    <name evidence="7" type="ORF">N788_13285</name>
</gene>
<dbReference type="OrthoDB" id="9803824at2"/>
<dbReference type="Gene3D" id="3.30.70.270">
    <property type="match status" value="1"/>
</dbReference>
<name>A0A087MHQ9_9GAMM</name>
<comment type="caution">
    <text evidence="7">The sequence shown here is derived from an EMBL/GenBank/DDBJ whole genome shotgun (WGS) entry which is preliminary data.</text>
</comment>
<evidence type="ECO:0000313" key="8">
    <source>
        <dbReference type="Proteomes" id="UP000029085"/>
    </source>
</evidence>
<feature type="transmembrane region" description="Helical" evidence="4">
    <location>
        <begin position="33"/>
        <end position="57"/>
    </location>
</feature>
<feature type="transmembrane region" description="Helical" evidence="4">
    <location>
        <begin position="92"/>
        <end position="109"/>
    </location>
</feature>
<dbReference type="InterPro" id="IPR000160">
    <property type="entry name" value="GGDEF_dom"/>
</dbReference>
<reference evidence="8" key="1">
    <citation type="submission" date="2013-08" db="EMBL/GenBank/DDBJ databases">
        <title>Genome sequencing of Arenimonas donghaensis.</title>
        <authorList>
            <person name="Chen F."/>
            <person name="Wang G."/>
        </authorList>
    </citation>
    <scope>NUCLEOTIDE SEQUENCE [LARGE SCALE GENOMIC DNA]</scope>
    <source>
        <strain evidence="8">HO3-R19</strain>
    </source>
</reference>
<keyword evidence="4" id="KW-0812">Transmembrane</keyword>
<dbReference type="Proteomes" id="UP000029085">
    <property type="component" value="Unassembled WGS sequence"/>
</dbReference>
<keyword evidence="4" id="KW-0472">Membrane</keyword>
<keyword evidence="4" id="KW-1133">Transmembrane helix</keyword>
<comment type="catalytic activity">
    <reaction evidence="3">
        <text>2 GTP = 3',3'-c-di-GMP + 2 diphosphate</text>
        <dbReference type="Rhea" id="RHEA:24898"/>
        <dbReference type="ChEBI" id="CHEBI:33019"/>
        <dbReference type="ChEBI" id="CHEBI:37565"/>
        <dbReference type="ChEBI" id="CHEBI:58805"/>
        <dbReference type="EC" id="2.7.7.65"/>
    </reaction>
</comment>
<organism evidence="7 8">
    <name type="scientific">Arenimonas donghaensis DSM 18148 = HO3-R19</name>
    <dbReference type="NCBI Taxonomy" id="1121014"/>
    <lineage>
        <taxon>Bacteria</taxon>
        <taxon>Pseudomonadati</taxon>
        <taxon>Pseudomonadota</taxon>
        <taxon>Gammaproteobacteria</taxon>
        <taxon>Lysobacterales</taxon>
        <taxon>Lysobacteraceae</taxon>
        <taxon>Arenimonas</taxon>
    </lineage>
</organism>
<dbReference type="AlphaFoldDB" id="A0A087MHQ9"/>
<dbReference type="InterPro" id="IPR029787">
    <property type="entry name" value="Nucleotide_cyclase"/>
</dbReference>
<dbReference type="SUPFAM" id="SSF55073">
    <property type="entry name" value="Nucleotide cyclase"/>
    <property type="match status" value="1"/>
</dbReference>
<evidence type="ECO:0000259" key="6">
    <source>
        <dbReference type="PROSITE" id="PS50887"/>
    </source>
</evidence>
<dbReference type="FunFam" id="3.30.70.270:FF:000001">
    <property type="entry name" value="Diguanylate cyclase domain protein"/>
    <property type="match status" value="1"/>
</dbReference>
<dbReference type="PANTHER" id="PTHR45138:SF9">
    <property type="entry name" value="DIGUANYLATE CYCLASE DGCM-RELATED"/>
    <property type="match status" value="1"/>
</dbReference>
<evidence type="ECO:0000256" key="1">
    <source>
        <dbReference type="ARBA" id="ARBA00001946"/>
    </source>
</evidence>
<dbReference type="SMART" id="SM00267">
    <property type="entry name" value="GGDEF"/>
    <property type="match status" value="1"/>
</dbReference>